<dbReference type="Gene3D" id="3.30.1380.10">
    <property type="match status" value="1"/>
</dbReference>
<protein>
    <submittedName>
        <fullName evidence="1">Uncharacterized protein</fullName>
    </submittedName>
</protein>
<organism evidence="1 2">
    <name type="scientific">Splendidivirga corallicola</name>
    <dbReference type="NCBI Taxonomy" id="3051826"/>
    <lineage>
        <taxon>Bacteria</taxon>
        <taxon>Pseudomonadati</taxon>
        <taxon>Bacteroidota</taxon>
        <taxon>Cytophagia</taxon>
        <taxon>Cytophagales</taxon>
        <taxon>Splendidivirgaceae</taxon>
        <taxon>Splendidivirga</taxon>
    </lineage>
</organism>
<keyword evidence="2" id="KW-1185">Reference proteome</keyword>
<gene>
    <name evidence="1" type="ORF">QQ008_27275</name>
</gene>
<name>A0ABT8KWG7_9BACT</name>
<evidence type="ECO:0000313" key="2">
    <source>
        <dbReference type="Proteomes" id="UP001172082"/>
    </source>
</evidence>
<evidence type="ECO:0000313" key="1">
    <source>
        <dbReference type="EMBL" id="MDN5205119.1"/>
    </source>
</evidence>
<proteinExistence type="predicted"/>
<reference evidence="1" key="1">
    <citation type="submission" date="2023-06" db="EMBL/GenBank/DDBJ databases">
        <title>Genomic of Parafulvivirga corallium.</title>
        <authorList>
            <person name="Wang G."/>
        </authorList>
    </citation>
    <scope>NUCLEOTIDE SEQUENCE</scope>
    <source>
        <strain evidence="1">BMA10</strain>
    </source>
</reference>
<sequence length="205" mass="23938">MAPIFGRVPLPAFRNSNVQPLTLWTCILNRHYVKPELFEVVKDTAKKMSEKDAEVIIAYLDANFPFKDGFPLFPHLSHSDGEKLDLAFFYKSEINKKVVYGKASSWIGYGVFEGPQPGEYDAPRNCIAKGYWQYDMAKYLVWNPRRLELDEDKTKEMIRYFTANKSINKVFLEPHLKSRLNLKSEKIRFHGCRAVRHDDHVHIQL</sequence>
<dbReference type="EMBL" id="JAUJEA010000015">
    <property type="protein sequence ID" value="MDN5205119.1"/>
    <property type="molecule type" value="Genomic_DNA"/>
</dbReference>
<comment type="caution">
    <text evidence="1">The sequence shown here is derived from an EMBL/GenBank/DDBJ whole genome shotgun (WGS) entry which is preliminary data.</text>
</comment>
<dbReference type="RefSeq" id="WP_346755141.1">
    <property type="nucleotide sequence ID" value="NZ_JAUJEA010000015.1"/>
</dbReference>
<dbReference type="InterPro" id="IPR009045">
    <property type="entry name" value="Zn_M74/Hedgehog-like"/>
</dbReference>
<accession>A0ABT8KWG7</accession>
<dbReference type="Proteomes" id="UP001172082">
    <property type="component" value="Unassembled WGS sequence"/>
</dbReference>